<evidence type="ECO:0000256" key="4">
    <source>
        <dbReference type="ARBA" id="ARBA00022658"/>
    </source>
</evidence>
<dbReference type="PROSITE" id="PS50003">
    <property type="entry name" value="PH_DOMAIN"/>
    <property type="match status" value="1"/>
</dbReference>
<dbReference type="Gene3D" id="1.20.900.10">
    <property type="entry name" value="Dbl homology (DH) domain"/>
    <property type="match status" value="1"/>
</dbReference>
<dbReference type="Gene3D" id="1.25.40.20">
    <property type="entry name" value="Ankyrin repeat-containing domain"/>
    <property type="match status" value="1"/>
</dbReference>
<feature type="region of interest" description="Disordered" evidence="9">
    <location>
        <begin position="584"/>
        <end position="1043"/>
    </location>
</feature>
<dbReference type="InterPro" id="IPR011993">
    <property type="entry name" value="PH-like_dom_sf"/>
</dbReference>
<keyword evidence="5" id="KW-0479">Metal-binding</keyword>
<dbReference type="PROSITE" id="PS50010">
    <property type="entry name" value="DH_2"/>
    <property type="match status" value="1"/>
</dbReference>
<evidence type="ECO:0000259" key="11">
    <source>
        <dbReference type="PROSITE" id="PS50010"/>
    </source>
</evidence>
<feature type="compositionally biased region" description="Basic and acidic residues" evidence="9">
    <location>
        <begin position="741"/>
        <end position="753"/>
    </location>
</feature>
<feature type="compositionally biased region" description="Basic and acidic residues" evidence="9">
    <location>
        <begin position="1798"/>
        <end position="1817"/>
    </location>
</feature>
<keyword evidence="3" id="KW-0597">Phosphoprotein</keyword>
<feature type="domain" description="PH" evidence="10">
    <location>
        <begin position="2262"/>
        <end position="2364"/>
    </location>
</feature>
<dbReference type="SUPFAM" id="SSF50729">
    <property type="entry name" value="PH domain-like"/>
    <property type="match status" value="1"/>
</dbReference>
<dbReference type="FunFam" id="2.30.29.30:FF:000021">
    <property type="entry name" value="Rho guanine nucleotide exchange factor 2"/>
    <property type="match status" value="1"/>
</dbReference>
<feature type="compositionally biased region" description="Polar residues" evidence="9">
    <location>
        <begin position="1020"/>
        <end position="1042"/>
    </location>
</feature>
<dbReference type="Proteomes" id="UP001501920">
    <property type="component" value="Chromosome 8"/>
</dbReference>
<dbReference type="GO" id="GO:0005085">
    <property type="term" value="F:guanyl-nucleotide exchange factor activity"/>
    <property type="evidence" value="ECO:0007669"/>
    <property type="project" value="UniProtKB-KW"/>
</dbReference>
<feature type="compositionally biased region" description="Polar residues" evidence="9">
    <location>
        <begin position="1262"/>
        <end position="1271"/>
    </location>
</feature>
<sequence length="2831" mass="305921">MKLNPQQAPLYGECVLTVQLSEEEYVEDEEDVEFYLLFAGTTQRHLTTTLRVSHVTLQAVCPAHDCGETVRVTLCQARPGGSVDAVAEERFQYVQDLALDMAHFLLSASGQRDGLERALLLDECQIPLQECERLDETLALALRHLPLPPGWSVLGTDINTNSHTDLGPQETLLHFAARRGLRRVALFLLQQPGGRDALRHQNKQGHTPAGVAQKRGHSQLQHLLSELEYSPRYETKAHRRCSPGGRAFLHHPKLNTYTLTVDTETDVSPPDLRADVEELQRLIQSHQQDKGLSLIEQDYVSLILSSDIGDTSQTTTITSCPGPSLQNPAEHHNAEAKRGNGELLNGTRNYIQSEELEEVGLDGSAREDSGKVAGKGVCAEGREESAAVSGASCGQRQQEEADREEGVFTAEQKEHFSNKTYNKTESGNPEEAAMGQSQGLLPSETQRSEESGRSRDLPKEKEGEASCGQETASSSALRQDGLEEGGQKDSKKQADGCCFEGKQVNSLHFGTNEALIGQESPSLSSENITVLEESGRNTSEVKVEGCGQGTEPNSIRFNATFEVNSEVHASQTSKEAVVCLETGDEAASNPKKDTGNHSVKIEAEEDKGFSGSESGSALDSVSLRPNMAPGPIHNVRHEPSPLPDCQKSEEMVLDTTDQDQHQQINQTTVSSAEGASECSEQVRTIESSSDSTDNSEDSAGVHGLSNEENSFRCASESVAAVSSSAVEGNGEMVPAEALQSEQKDEKKASEEGSKTPAGGDNQPMVDLLPVATANEAQILSDGSEASSSGVCEGGSFSVGEMLPGEREDTSPSAEPDGTLSRADDCASLSNEAAIREALGGAEDESLQAEAAVVEASKGGESASPCHEAGVEETSRGSEVLSLPDEAGESLSQRCEEVSSNQPTVGEILSKEHESSPSVEALSKGKDTSSAVAAFGETLSREHEVASPSVEAAVGGTLSKGEDAYPSAEAVFGETLSREHKDVSPSVEAASGETEKSEGASSSDEAAVRETSPGASRALSEPQNETELVTDSTNQIQSQQNEALTVDHTQEVLLQLTEPASKPEELSCSSLEATVAIAGNCEAISHRQPAESSETKEDCVKLNVETACLDIGSHVSGSSASPCDSTSKESSSAASSDAPSEVIASGAEGQVLLPVSPAITVESPSDSGFCLNNTSTADTLSASAQPVEPLDKNSGTVLALDTSSPVDVGSGLSQGLPPSDAASSLGGSREGESLDEERNQAEEECSEKEKPHEQVADDISASADVQTSLTDMEQTEIHRETEVFYPLESCTKSEESKESTSEENTCAGHSEGVCRSVSVSSLPESESVSDGDSLLSTETVDDSVFKQSEDTVTLVADSTSGVSITGSSSTDDWSSLGPCGSDSPVGGTLTVASDQPAESAVMVGSSQPLEGAITVASSQPGEGVITVASNQPVEGAVTMGSDQPGEGAITVTSSQPGEGAVTMGSDQPVEGAITIASSQPGEGVITVASSQPGEGAVTVASSQPGESTVAVGCHPPGAGSSPATGETEEEEKKDQLTEVPERSTIQRTSVRSLSPSRRHSWGPSRNSAGEADMGQRSVVQSEEGGKPAGHRRSMSWCPSDVPRPENDEMNARSYSLEGLVEGDVGTSSSPRRVESQCEPGRTGRLDSEERGSLVSLTEEEQESDMGDASSLDSQQSVQTGWRGAAPPPLTLTKSISMSAISPRDLDVIGRARPKRRISFSFSVSPILPKSKTLFAIGSSSSEDEEAANLGSFTSASGSLECSISEEDPAPLRSEGGEVRVGGTKVSRTFSYLKSKMSKKSKEKDREKSKDGKEKDKRSSGGHLFSSVSTAPPSPCMQCSKPINTKDALQCTNCSAHVHKGCKEGLPACARVKMKQQQTVPDSASAHAVALRSKSAMARERPWSTMMIPDDQMPPPPIPPLRKSPGIMAFNSNTLSKSISISNIAGQMDDAPLKPLKFLSQSTDSLHKISRVNESTESLTDEGAELMDGQLMGDFEVDAKELEADSWSVTVDRKYLKQLKKDVIKRQDVIYELIQTEMHHVRTLRIMADVYSKGLQKEVQLGSETMEKMFPMLEELLDLHTLFLTNLLDRKRRAQAKSTDEGGYTIRRIGDVLLDQVTGFNAERMTKVYGKFCSRHNEAVNLYKELHAKDKRFQAVIRKMMSSPVVRRLSIPECVLLVTQRITKYPVLLQRILQHTKDPEEEQVDMTEALQQVKEVIAAVDLKVSEYEKRRRLKEIHSRTDSKSIMRMRSGQMFAREDLIRGRRLIHDGPLQLKNAAGRLKDVQALLLSDVFVFLQEKDQKYVFASLDQRSTVISLHKLIVREVANEERGLFLITVGMDKPEMVEVYASSKVERNTWIQLIQDAMQSIEREDDEGIPSENEEDKRLQEIKAKEMRDLLQKKDEQIVCLLEEKVHLFRELCESAPAEDAALRSRMMFRATSEEVTKGEPIIKDALKEVEKLQELVNGSVCGALGQQVCAGQDSASVSLPRRAETFGGFDSHQMNSSKSREGEKEEVDESAELRRTESDSVLKKGGSANLLLLLKRNSEQVLQSVTRLHDLLNTLQAVVVQQDTFIEDQRQALLSDRPSASSRQPSVSSLSSSSSSSSRPASLIEQEKQRSAERQRQEAEERRRREREWEQREKEVQQREERVHTLEEENTRVTKELDEERNELQNKKEEYQRDLARLRDSQRRLEREKEQLYTHSNLRQGAEDQPQQRPRTSSSASEDSLKFQISGEPAESADLSASLSAHDLPSRVDSKRKSKNLNPFSSGSSQKSGAAEPQSQIPSRLLQLAKPKEKKEKKKKKGKGQQSLNTEAQDAAVPGPSADGAVFFC</sequence>
<dbReference type="SMART" id="SM00233">
    <property type="entry name" value="PH"/>
    <property type="match status" value="1"/>
</dbReference>
<dbReference type="Pfam" id="PF17838">
    <property type="entry name" value="PH_16"/>
    <property type="match status" value="1"/>
</dbReference>
<reference evidence="13" key="2">
    <citation type="submission" date="2025-08" db="UniProtKB">
        <authorList>
            <consortium name="Ensembl"/>
        </authorList>
    </citation>
    <scope>IDENTIFICATION</scope>
</reference>
<feature type="compositionally biased region" description="Polar residues" evidence="9">
    <location>
        <begin position="2762"/>
        <end position="2784"/>
    </location>
</feature>
<name>A0AAR2KFM7_PYGNA</name>
<feature type="compositionally biased region" description="Polar residues" evidence="9">
    <location>
        <begin position="1749"/>
        <end position="1760"/>
    </location>
</feature>
<feature type="compositionally biased region" description="Polar residues" evidence="9">
    <location>
        <begin position="1669"/>
        <end position="1678"/>
    </location>
</feature>
<feature type="compositionally biased region" description="Polar residues" evidence="9">
    <location>
        <begin position="889"/>
        <end position="903"/>
    </location>
</feature>
<feature type="compositionally biased region" description="Polar residues" evidence="9">
    <location>
        <begin position="1192"/>
        <end position="1204"/>
    </location>
</feature>
<feature type="compositionally biased region" description="Basic and acidic residues" evidence="9">
    <location>
        <begin position="2517"/>
        <end position="2526"/>
    </location>
</feature>
<dbReference type="InterPro" id="IPR041020">
    <property type="entry name" value="PH_16"/>
</dbReference>
<dbReference type="PROSITE" id="PS50081">
    <property type="entry name" value="ZF_DAG_PE_2"/>
    <property type="match status" value="1"/>
</dbReference>
<feature type="compositionally biased region" description="Polar residues" evidence="9">
    <location>
        <begin position="312"/>
        <end position="327"/>
    </location>
</feature>
<feature type="compositionally biased region" description="Basic and acidic residues" evidence="9">
    <location>
        <begin position="329"/>
        <end position="340"/>
    </location>
</feature>
<evidence type="ECO:0000313" key="14">
    <source>
        <dbReference type="Proteomes" id="UP001501920"/>
    </source>
</evidence>
<dbReference type="InterPro" id="IPR046349">
    <property type="entry name" value="C1-like_sf"/>
</dbReference>
<feature type="compositionally biased region" description="Polar residues" evidence="9">
    <location>
        <begin position="661"/>
        <end position="685"/>
    </location>
</feature>
<dbReference type="GO" id="GO:0043123">
    <property type="term" value="P:positive regulation of canonical NF-kappaB signal transduction"/>
    <property type="evidence" value="ECO:0007669"/>
    <property type="project" value="TreeGrafter"/>
</dbReference>
<feature type="region of interest" description="Disordered" evidence="9">
    <location>
        <begin position="2581"/>
        <end position="2831"/>
    </location>
</feature>
<dbReference type="PANTHER" id="PTHR13944:SF18">
    <property type="entry name" value="A-KINASE ANCHOR PROTEIN 13"/>
    <property type="match status" value="1"/>
</dbReference>
<feature type="compositionally biased region" description="Basic and acidic residues" evidence="9">
    <location>
        <begin position="1529"/>
        <end position="1540"/>
    </location>
</feature>
<dbReference type="SMART" id="SM00109">
    <property type="entry name" value="C1"/>
    <property type="match status" value="1"/>
</dbReference>
<feature type="region of interest" description="Disordered" evidence="9">
    <location>
        <begin position="1179"/>
        <end position="1392"/>
    </location>
</feature>
<dbReference type="GeneTree" id="ENSGT00940000154146"/>
<feature type="compositionally biased region" description="Low complexity" evidence="9">
    <location>
        <begin position="2734"/>
        <end position="2749"/>
    </location>
</feature>
<dbReference type="InterPro" id="IPR001849">
    <property type="entry name" value="PH_domain"/>
</dbReference>
<feature type="compositionally biased region" description="Low complexity" evidence="9">
    <location>
        <begin position="1127"/>
        <end position="1139"/>
    </location>
</feature>
<evidence type="ECO:0000256" key="1">
    <source>
        <dbReference type="ARBA" id="ARBA00004496"/>
    </source>
</evidence>
<dbReference type="Gene3D" id="2.30.29.30">
    <property type="entry name" value="Pleckstrin-homology domain (PH domain)/Phosphotyrosine-binding domain (PTB)"/>
    <property type="match status" value="1"/>
</dbReference>
<dbReference type="GO" id="GO:0015629">
    <property type="term" value="C:actin cytoskeleton"/>
    <property type="evidence" value="ECO:0007669"/>
    <property type="project" value="TreeGrafter"/>
</dbReference>
<keyword evidence="2" id="KW-0963">Cytoplasm</keyword>
<feature type="compositionally biased region" description="Low complexity" evidence="9">
    <location>
        <begin position="1315"/>
        <end position="1327"/>
    </location>
</feature>
<feature type="compositionally biased region" description="Basic and acidic residues" evidence="9">
    <location>
        <begin position="397"/>
        <end position="417"/>
    </location>
</feature>
<feature type="region of interest" description="Disordered" evidence="9">
    <location>
        <begin position="2492"/>
        <end position="2526"/>
    </location>
</feature>
<dbReference type="PROSITE" id="PS00479">
    <property type="entry name" value="ZF_DAG_PE_1"/>
    <property type="match status" value="1"/>
</dbReference>
<feature type="compositionally biased region" description="Polar residues" evidence="9">
    <location>
        <begin position="468"/>
        <end position="477"/>
    </location>
</feature>
<dbReference type="SUPFAM" id="SSF48403">
    <property type="entry name" value="Ankyrin repeat"/>
    <property type="match status" value="1"/>
</dbReference>
<protein>
    <recommendedName>
        <fullName evidence="15">Phorbol-ester/DAG-type domain-containing protein</fullName>
    </recommendedName>
</protein>
<dbReference type="FunFam" id="1.20.900.10:FF:000004">
    <property type="entry name" value="Rho guanine nucleotide exchange factor 2"/>
    <property type="match status" value="1"/>
</dbReference>
<evidence type="ECO:0000256" key="3">
    <source>
        <dbReference type="ARBA" id="ARBA00022553"/>
    </source>
</evidence>
<proteinExistence type="predicted"/>
<dbReference type="InterPro" id="IPR035899">
    <property type="entry name" value="DBL_dom_sf"/>
</dbReference>
<dbReference type="SMART" id="SM00325">
    <property type="entry name" value="RhoGEF"/>
    <property type="match status" value="1"/>
</dbReference>
<feature type="compositionally biased region" description="Basic and acidic residues" evidence="9">
    <location>
        <begin position="533"/>
        <end position="543"/>
    </location>
</feature>
<feature type="compositionally biased region" description="Basic and acidic residues" evidence="9">
    <location>
        <begin position="1630"/>
        <end position="1650"/>
    </location>
</feature>
<dbReference type="SUPFAM" id="SSF57889">
    <property type="entry name" value="Cysteine-rich domain"/>
    <property type="match status" value="1"/>
</dbReference>
<evidence type="ECO:0000259" key="12">
    <source>
        <dbReference type="PROSITE" id="PS50081"/>
    </source>
</evidence>
<dbReference type="InterPro" id="IPR002219">
    <property type="entry name" value="PKC_DAG/PE"/>
</dbReference>
<reference evidence="13 14" key="1">
    <citation type="submission" date="2020-10" db="EMBL/GenBank/DDBJ databases">
        <title>Pygocentrus nattereri (red-bellied piranha) genome, fPygNat1, primary haplotype.</title>
        <authorList>
            <person name="Myers G."/>
            <person name="Meyer A."/>
            <person name="Karagic N."/>
            <person name="Pippel M."/>
            <person name="Winkler S."/>
            <person name="Tracey A."/>
            <person name="Wood J."/>
            <person name="Formenti G."/>
            <person name="Howe K."/>
            <person name="Fedrigo O."/>
            <person name="Jarvis E.D."/>
        </authorList>
    </citation>
    <scope>NUCLEOTIDE SEQUENCE [LARGE SCALE GENOMIC DNA]</scope>
</reference>
<evidence type="ECO:0000259" key="10">
    <source>
        <dbReference type="PROSITE" id="PS50003"/>
    </source>
</evidence>
<dbReference type="Ensembl" id="ENSPNAT00000050584.1">
    <property type="protein sequence ID" value="ENSPNAP00000060911.1"/>
    <property type="gene ID" value="ENSPNAG00000029193.2"/>
</dbReference>
<feature type="domain" description="DH" evidence="11">
    <location>
        <begin position="2023"/>
        <end position="2221"/>
    </location>
</feature>
<keyword evidence="4" id="KW-0344">Guanine-nucleotide releasing factor</keyword>
<feature type="region of interest" description="Disordered" evidence="9">
    <location>
        <begin position="312"/>
        <end position="345"/>
    </location>
</feature>
<dbReference type="Pfam" id="PF00621">
    <property type="entry name" value="RhoGEF"/>
    <property type="match status" value="1"/>
</dbReference>
<feature type="compositionally biased region" description="Polar residues" evidence="9">
    <location>
        <begin position="2699"/>
        <end position="2724"/>
    </location>
</feature>
<dbReference type="CDD" id="cd20878">
    <property type="entry name" value="C1_AKAP13"/>
    <property type="match status" value="1"/>
</dbReference>
<accession>A0AAR2KFM7</accession>
<feature type="compositionally biased region" description="Basic and acidic residues" evidence="9">
    <location>
        <begin position="446"/>
        <end position="464"/>
    </location>
</feature>
<evidence type="ECO:0000256" key="9">
    <source>
        <dbReference type="SAM" id="MobiDB-lite"/>
    </source>
</evidence>
<feature type="compositionally biased region" description="Polar residues" evidence="9">
    <location>
        <begin position="1542"/>
        <end position="1554"/>
    </location>
</feature>
<feature type="compositionally biased region" description="Basic and acidic residues" evidence="9">
    <location>
        <begin position="1290"/>
        <end position="1299"/>
    </location>
</feature>
<feature type="region of interest" description="Disordered" evidence="9">
    <location>
        <begin position="1112"/>
        <end position="1141"/>
    </location>
</feature>
<feature type="region of interest" description="Disordered" evidence="9">
    <location>
        <begin position="1737"/>
        <end position="1833"/>
    </location>
</feature>
<feature type="region of interest" description="Disordered" evidence="9">
    <location>
        <begin position="531"/>
        <end position="553"/>
    </location>
</feature>
<evidence type="ECO:0000256" key="7">
    <source>
        <dbReference type="ARBA" id="ARBA00022833"/>
    </source>
</evidence>
<dbReference type="PANTHER" id="PTHR13944">
    <property type="entry name" value="AGAP007712-PA"/>
    <property type="match status" value="1"/>
</dbReference>
<dbReference type="Gene3D" id="3.30.60.20">
    <property type="match status" value="1"/>
</dbReference>
<feature type="compositionally biased region" description="Low complexity" evidence="9">
    <location>
        <begin position="2585"/>
        <end position="2609"/>
    </location>
</feature>
<dbReference type="InterPro" id="IPR000219">
    <property type="entry name" value="DH_dom"/>
</dbReference>
<gene>
    <name evidence="13" type="primary">AKAP13</name>
</gene>
<organism evidence="13 14">
    <name type="scientific">Pygocentrus nattereri</name>
    <name type="common">Red-bellied piranha</name>
    <dbReference type="NCBI Taxonomy" id="42514"/>
    <lineage>
        <taxon>Eukaryota</taxon>
        <taxon>Metazoa</taxon>
        <taxon>Chordata</taxon>
        <taxon>Craniata</taxon>
        <taxon>Vertebrata</taxon>
        <taxon>Euteleostomi</taxon>
        <taxon>Actinopterygii</taxon>
        <taxon>Neopterygii</taxon>
        <taxon>Teleostei</taxon>
        <taxon>Ostariophysi</taxon>
        <taxon>Characiformes</taxon>
        <taxon>Characoidei</taxon>
        <taxon>Pygocentrus</taxon>
    </lineage>
</organism>
<dbReference type="GO" id="GO:0035023">
    <property type="term" value="P:regulation of Rho protein signal transduction"/>
    <property type="evidence" value="ECO:0007669"/>
    <property type="project" value="TreeGrafter"/>
</dbReference>
<feature type="compositionally biased region" description="Basic and acidic residues" evidence="9">
    <location>
        <begin position="1228"/>
        <end position="1254"/>
    </location>
</feature>
<dbReference type="GO" id="GO:0016020">
    <property type="term" value="C:membrane"/>
    <property type="evidence" value="ECO:0007669"/>
    <property type="project" value="TreeGrafter"/>
</dbReference>
<feature type="region of interest" description="Disordered" evidence="9">
    <location>
        <begin position="381"/>
        <end position="494"/>
    </location>
</feature>
<feature type="region of interest" description="Disordered" evidence="9">
    <location>
        <begin position="197"/>
        <end position="217"/>
    </location>
</feature>
<dbReference type="GO" id="GO:0005078">
    <property type="term" value="F:MAP-kinase scaffold activity"/>
    <property type="evidence" value="ECO:0007669"/>
    <property type="project" value="TreeGrafter"/>
</dbReference>
<feature type="compositionally biased region" description="Polar residues" evidence="9">
    <location>
        <begin position="418"/>
        <end position="427"/>
    </location>
</feature>
<dbReference type="GO" id="GO:0071875">
    <property type="term" value="P:adrenergic receptor signaling pathway"/>
    <property type="evidence" value="ECO:0007669"/>
    <property type="project" value="TreeGrafter"/>
</dbReference>
<keyword evidence="7" id="KW-0862">Zinc</keyword>
<feature type="compositionally biased region" description="Polar residues" evidence="9">
    <location>
        <begin position="1114"/>
        <end position="1123"/>
    </location>
</feature>
<dbReference type="CDD" id="cd00160">
    <property type="entry name" value="RhoGEF"/>
    <property type="match status" value="1"/>
</dbReference>
<feature type="compositionally biased region" description="Basic and acidic residues" evidence="9">
    <location>
        <begin position="590"/>
        <end position="608"/>
    </location>
</feature>
<evidence type="ECO:0000256" key="2">
    <source>
        <dbReference type="ARBA" id="ARBA00022490"/>
    </source>
</evidence>
<evidence type="ECO:0000313" key="13">
    <source>
        <dbReference type="Ensembl" id="ENSPNAP00000060911.1"/>
    </source>
</evidence>
<dbReference type="GO" id="GO:0005737">
    <property type="term" value="C:cytoplasm"/>
    <property type="evidence" value="ECO:0007669"/>
    <property type="project" value="UniProtKB-SubCell"/>
</dbReference>
<dbReference type="InterPro" id="IPR036770">
    <property type="entry name" value="Ankyrin_rpt-contain_sf"/>
</dbReference>
<feature type="region of interest" description="Disordered" evidence="9">
    <location>
        <begin position="1490"/>
        <end position="1694"/>
    </location>
</feature>
<evidence type="ECO:0000256" key="5">
    <source>
        <dbReference type="ARBA" id="ARBA00022723"/>
    </source>
</evidence>
<keyword evidence="14" id="KW-1185">Reference proteome</keyword>
<reference evidence="13" key="3">
    <citation type="submission" date="2025-09" db="UniProtKB">
        <authorList>
            <consortium name="Ensembl"/>
        </authorList>
    </citation>
    <scope>IDENTIFICATION</scope>
</reference>
<dbReference type="GO" id="GO:0008270">
    <property type="term" value="F:zinc ion binding"/>
    <property type="evidence" value="ECO:0007669"/>
    <property type="project" value="UniProtKB-KW"/>
</dbReference>
<feature type="compositionally biased region" description="Polar residues" evidence="9">
    <location>
        <begin position="435"/>
        <end position="445"/>
    </location>
</feature>
<feature type="compositionally biased region" description="Low complexity" evidence="9">
    <location>
        <begin position="1356"/>
        <end position="1371"/>
    </location>
</feature>
<feature type="compositionally biased region" description="Basic and acidic residues" evidence="9">
    <location>
        <begin position="2611"/>
        <end position="2698"/>
    </location>
</feature>
<dbReference type="InterPro" id="IPR051632">
    <property type="entry name" value="Rho_GEF"/>
</dbReference>
<comment type="subcellular location">
    <subcellularLocation>
        <location evidence="1">Cytoplasm</location>
    </subcellularLocation>
</comment>
<evidence type="ECO:0000256" key="6">
    <source>
        <dbReference type="ARBA" id="ARBA00022771"/>
    </source>
</evidence>
<evidence type="ECO:0000256" key="8">
    <source>
        <dbReference type="ARBA" id="ARBA00023054"/>
    </source>
</evidence>
<keyword evidence="8" id="KW-0175">Coiled coil</keyword>
<dbReference type="SUPFAM" id="SSF48065">
    <property type="entry name" value="DBL homology domain (DH-domain)"/>
    <property type="match status" value="1"/>
</dbReference>
<evidence type="ECO:0008006" key="15">
    <source>
        <dbReference type="Google" id="ProtNLM"/>
    </source>
</evidence>
<keyword evidence="6" id="KW-0863">Zinc-finger</keyword>
<feature type="domain" description="Phorbol-ester/DAG-type" evidence="12">
    <location>
        <begin position="1820"/>
        <end position="1867"/>
    </location>
</feature>
<feature type="compositionally biased region" description="Basic and acidic residues" evidence="9">
    <location>
        <begin position="485"/>
        <end position="494"/>
    </location>
</feature>
<feature type="compositionally biased region" description="Low complexity" evidence="9">
    <location>
        <begin position="714"/>
        <end position="727"/>
    </location>
</feature>